<feature type="active site" description="Proton acceptor" evidence="4">
    <location>
        <position position="222"/>
    </location>
</feature>
<dbReference type="NCBIfam" id="NF002782">
    <property type="entry name" value="PRK02901.1"/>
    <property type="match status" value="1"/>
</dbReference>
<dbReference type="PANTHER" id="PTHR48073">
    <property type="entry name" value="O-SUCCINYLBENZOATE SYNTHASE-RELATED"/>
    <property type="match status" value="1"/>
</dbReference>
<feature type="domain" description="Mandelate racemase/muconate lactonizing enzyme C-terminal" evidence="5">
    <location>
        <begin position="89"/>
        <end position="189"/>
    </location>
</feature>
<dbReference type="EMBL" id="JABAHY010000023">
    <property type="protein sequence ID" value="NLS11112.1"/>
    <property type="molecule type" value="Genomic_DNA"/>
</dbReference>
<dbReference type="Gene3D" id="3.20.20.120">
    <property type="entry name" value="Enolase-like C-terminal domain"/>
    <property type="match status" value="1"/>
</dbReference>
<comment type="catalytic activity">
    <reaction evidence="4">
        <text>(1R,6R)-6-hydroxy-2-succinyl-cyclohexa-2,4-diene-1-carboxylate = 2-succinylbenzoate + H2O</text>
        <dbReference type="Rhea" id="RHEA:10196"/>
        <dbReference type="ChEBI" id="CHEBI:15377"/>
        <dbReference type="ChEBI" id="CHEBI:18325"/>
        <dbReference type="ChEBI" id="CHEBI:58689"/>
        <dbReference type="EC" id="4.2.1.113"/>
    </reaction>
</comment>
<name>A0A7X8TLS4_9MICC</name>
<evidence type="ECO:0000313" key="7">
    <source>
        <dbReference type="Proteomes" id="UP000523139"/>
    </source>
</evidence>
<protein>
    <recommendedName>
        <fullName evidence="4">o-succinylbenzoate synthase</fullName>
        <shortName evidence="4">OSB synthase</shortName>
        <shortName evidence="4">OSBS</shortName>
        <ecNumber evidence="4">4.2.1.113</ecNumber>
    </recommendedName>
    <alternativeName>
        <fullName evidence="4">4-(2'-carboxyphenyl)-4-oxybutyric acid synthase</fullName>
    </alternativeName>
    <alternativeName>
        <fullName evidence="4">o-succinylbenzoic acid synthase</fullName>
    </alternativeName>
</protein>
<comment type="similarity">
    <text evidence="4">Belongs to the mandelate racemase/muconate lactonizing enzyme family. MenC type 1 subfamily.</text>
</comment>
<dbReference type="SFLD" id="SFLDS00001">
    <property type="entry name" value="Enolase"/>
    <property type="match status" value="1"/>
</dbReference>
<evidence type="ECO:0000259" key="5">
    <source>
        <dbReference type="SMART" id="SM00922"/>
    </source>
</evidence>
<comment type="pathway">
    <text evidence="4">Quinol/quinone metabolism; 1,4-dihydroxy-2-naphthoate biosynthesis; 1,4-dihydroxy-2-naphthoate from chorismate: step 4/7.</text>
</comment>
<accession>A0A7X8TLS4</accession>
<evidence type="ECO:0000313" key="6">
    <source>
        <dbReference type="EMBL" id="NLS11112.1"/>
    </source>
</evidence>
<dbReference type="UniPathway" id="UPA01057">
    <property type="reaction ID" value="UER00165"/>
</dbReference>
<dbReference type="UniPathway" id="UPA00079"/>
<dbReference type="PANTHER" id="PTHR48073:SF2">
    <property type="entry name" value="O-SUCCINYLBENZOATE SYNTHASE"/>
    <property type="match status" value="1"/>
</dbReference>
<dbReference type="CDD" id="cd03320">
    <property type="entry name" value="OSBS"/>
    <property type="match status" value="1"/>
</dbReference>
<dbReference type="SMART" id="SM00922">
    <property type="entry name" value="MR_MLE"/>
    <property type="match status" value="1"/>
</dbReference>
<dbReference type="SUPFAM" id="SSF51604">
    <property type="entry name" value="Enolase C-terminal domain-like"/>
    <property type="match status" value="1"/>
</dbReference>
<dbReference type="Proteomes" id="UP000523139">
    <property type="component" value="Unassembled WGS sequence"/>
</dbReference>
<dbReference type="InterPro" id="IPR036849">
    <property type="entry name" value="Enolase-like_C_sf"/>
</dbReference>
<dbReference type="InterPro" id="IPR013342">
    <property type="entry name" value="Mandelate_racemase_C"/>
</dbReference>
<organism evidence="6 7">
    <name type="scientific">Nesterenkonia sedimenti</name>
    <dbReference type="NCBI Taxonomy" id="1463632"/>
    <lineage>
        <taxon>Bacteria</taxon>
        <taxon>Bacillati</taxon>
        <taxon>Actinomycetota</taxon>
        <taxon>Actinomycetes</taxon>
        <taxon>Micrococcales</taxon>
        <taxon>Micrococcaceae</taxon>
        <taxon>Nesterenkonia</taxon>
    </lineage>
</organism>
<dbReference type="GO" id="GO:0009234">
    <property type="term" value="P:menaquinone biosynthetic process"/>
    <property type="evidence" value="ECO:0007669"/>
    <property type="project" value="UniProtKB-UniRule"/>
</dbReference>
<feature type="binding site" evidence="4">
    <location>
        <position position="198"/>
    </location>
    <ligand>
        <name>Mg(2+)</name>
        <dbReference type="ChEBI" id="CHEBI:18420"/>
    </ligand>
</feature>
<evidence type="ECO:0000256" key="1">
    <source>
        <dbReference type="ARBA" id="ARBA00022723"/>
    </source>
</evidence>
<keyword evidence="3 4" id="KW-0456">Lyase</keyword>
<dbReference type="GO" id="GO:0000287">
    <property type="term" value="F:magnesium ion binding"/>
    <property type="evidence" value="ECO:0007669"/>
    <property type="project" value="UniProtKB-UniRule"/>
</dbReference>
<comment type="pathway">
    <text evidence="4">Quinol/quinone metabolism; menaquinone biosynthesis.</text>
</comment>
<dbReference type="GO" id="GO:0043748">
    <property type="term" value="F:O-succinylbenzoate synthase activity"/>
    <property type="evidence" value="ECO:0007669"/>
    <property type="project" value="UniProtKB-EC"/>
</dbReference>
<comment type="function">
    <text evidence="4">Converts 2-succinyl-6-hydroxy-2,4-cyclohexadiene-1-carboxylate (SHCHC) to 2-succinylbenzoate (OSB).</text>
</comment>
<evidence type="ECO:0000256" key="3">
    <source>
        <dbReference type="ARBA" id="ARBA00023239"/>
    </source>
</evidence>
<dbReference type="InterPro" id="IPR029065">
    <property type="entry name" value="Enolase_C-like"/>
</dbReference>
<feature type="binding site" evidence="4">
    <location>
        <position position="170"/>
    </location>
    <ligand>
        <name>Mg(2+)</name>
        <dbReference type="ChEBI" id="CHEBI:18420"/>
    </ligand>
</feature>
<keyword evidence="4" id="KW-0474">Menaquinone biosynthesis</keyword>
<evidence type="ECO:0000256" key="4">
    <source>
        <dbReference type="HAMAP-Rule" id="MF_00470"/>
    </source>
</evidence>
<feature type="binding site" evidence="4">
    <location>
        <position position="141"/>
    </location>
    <ligand>
        <name>Mg(2+)</name>
        <dbReference type="ChEBI" id="CHEBI:18420"/>
    </ligand>
</feature>
<keyword evidence="7" id="KW-1185">Reference proteome</keyword>
<keyword evidence="2 4" id="KW-0460">Magnesium</keyword>
<dbReference type="HAMAP" id="MF_00470">
    <property type="entry name" value="MenC_1"/>
    <property type="match status" value="1"/>
</dbReference>
<comment type="cofactor">
    <cofactor evidence="4">
        <name>a divalent metal cation</name>
        <dbReference type="ChEBI" id="CHEBI:60240"/>
    </cofactor>
</comment>
<dbReference type="InterPro" id="IPR010196">
    <property type="entry name" value="OSB_synthase_MenC1"/>
</dbReference>
<proteinExistence type="inferred from homology"/>
<dbReference type="SFLD" id="SFLDG00180">
    <property type="entry name" value="muconate_cycloisomerase"/>
    <property type="match status" value="1"/>
</dbReference>
<gene>
    <name evidence="4" type="primary">menC</name>
    <name evidence="6" type="ORF">HGQ17_14120</name>
</gene>
<dbReference type="Pfam" id="PF18374">
    <property type="entry name" value="Enolase_like_N"/>
    <property type="match status" value="1"/>
</dbReference>
<feature type="active site" description="Proton donor" evidence="4">
    <location>
        <position position="111"/>
    </location>
</feature>
<dbReference type="EC" id="4.2.1.113" evidence="4"/>
<keyword evidence="1 4" id="KW-0479">Metal-binding</keyword>
<reference evidence="6 7" key="1">
    <citation type="submission" date="2020-04" db="EMBL/GenBank/DDBJ databases">
        <title>Nesterenkonia sp. nov., isolated from marine sediment.</title>
        <authorList>
            <person name="Zhang G."/>
        </authorList>
    </citation>
    <scope>NUCLEOTIDE SEQUENCE [LARGE SCALE GENOMIC DNA]</scope>
    <source>
        <strain evidence="6 7">MY13</strain>
    </source>
</reference>
<evidence type="ECO:0000256" key="2">
    <source>
        <dbReference type="ARBA" id="ARBA00022842"/>
    </source>
</evidence>
<dbReference type="AlphaFoldDB" id="A0A7X8TLS4"/>
<dbReference type="SFLD" id="SFLDF00009">
    <property type="entry name" value="o-succinylbenzoate_synthase"/>
    <property type="match status" value="1"/>
</dbReference>
<sequence length="344" mass="36284">MPVPAVEEILDDAVVVSLPMNTRFRGQTAREVLLFRGPQGWAEFGPFPEYGPEESANWLRSGVEAAWQGLGEALRTEIPVNATIPAVAADEVEGVVSRYRDPQAVPAVKIKVAEPGQDLADDLARVAEVHRILPNAGLRVDANGAWNHQEAVTALGQIAEIAGERFEYAEQPVAGIEPLAELREALDALGIPVKIAADEAVRKSADPLRVAQLGAAELIVVKAPPLGGIARALAVVQESGLDAVVSSALDTSVGHSAGIALASRLPRLPYACGLGTVTMFSSDVVTTPLVPQAGKLPALPQAPAPDPELLAAHRVTGDREQWWHQRVEAAYQHLSGTAASVSVQ</sequence>
<comment type="caution">
    <text evidence="6">The sequence shown here is derived from an EMBL/GenBank/DDBJ whole genome shotgun (WGS) entry which is preliminary data.</text>
</comment>
<dbReference type="Pfam" id="PF13378">
    <property type="entry name" value="MR_MLE_C"/>
    <property type="match status" value="1"/>
</dbReference>